<feature type="region of interest" description="Disordered" evidence="1">
    <location>
        <begin position="1"/>
        <end position="32"/>
    </location>
</feature>
<sequence>MTSPNTPSTPASKPHPLPHFSSKHSIDPPTTPVPSTHLPPAYIRLPTLALTLVTFLAWLASGLATYFHPLFTLPPILPLAHLPAIVGLGLLFSLWGLVAMLRNDARGVLTFAIGYALFVVGHTVFRGMVYLAHPEDGWAVWVVVAVEAVVSGWFLGYALVLRACKQRAMRGMQPLRMSP</sequence>
<evidence type="ECO:0000256" key="1">
    <source>
        <dbReference type="SAM" id="MobiDB-lite"/>
    </source>
</evidence>
<protein>
    <submittedName>
        <fullName evidence="3">Uncharacterized protein</fullName>
    </submittedName>
</protein>
<keyword evidence="2" id="KW-0472">Membrane</keyword>
<gene>
    <name evidence="3" type="ORF">BCR44DRAFT_308333</name>
</gene>
<feature type="transmembrane region" description="Helical" evidence="2">
    <location>
        <begin position="48"/>
        <end position="67"/>
    </location>
</feature>
<dbReference type="Proteomes" id="UP000193411">
    <property type="component" value="Unassembled WGS sequence"/>
</dbReference>
<name>A0A1Y2HUD3_9FUNG</name>
<comment type="caution">
    <text evidence="3">The sequence shown here is derived from an EMBL/GenBank/DDBJ whole genome shotgun (WGS) entry which is preliminary data.</text>
</comment>
<dbReference type="EMBL" id="MCFL01000009">
    <property type="protein sequence ID" value="ORZ38217.1"/>
    <property type="molecule type" value="Genomic_DNA"/>
</dbReference>
<feature type="transmembrane region" description="Helical" evidence="2">
    <location>
        <begin position="108"/>
        <end position="132"/>
    </location>
</feature>
<keyword evidence="4" id="KW-1185">Reference proteome</keyword>
<reference evidence="3 4" key="1">
    <citation type="submission" date="2016-07" db="EMBL/GenBank/DDBJ databases">
        <title>Pervasive Adenine N6-methylation of Active Genes in Fungi.</title>
        <authorList>
            <consortium name="DOE Joint Genome Institute"/>
            <person name="Mondo S.J."/>
            <person name="Dannebaum R.O."/>
            <person name="Kuo R.C."/>
            <person name="Labutti K."/>
            <person name="Haridas S."/>
            <person name="Kuo A."/>
            <person name="Salamov A."/>
            <person name="Ahrendt S.R."/>
            <person name="Lipzen A."/>
            <person name="Sullivan W."/>
            <person name="Andreopoulos W.B."/>
            <person name="Clum A."/>
            <person name="Lindquist E."/>
            <person name="Daum C."/>
            <person name="Ramamoorthy G.K."/>
            <person name="Gryganskyi A."/>
            <person name="Culley D."/>
            <person name="Magnuson J.K."/>
            <person name="James T.Y."/>
            <person name="O'Malley M.A."/>
            <person name="Stajich J.E."/>
            <person name="Spatafora J.W."/>
            <person name="Visel A."/>
            <person name="Grigoriev I.V."/>
        </authorList>
    </citation>
    <scope>NUCLEOTIDE SEQUENCE [LARGE SCALE GENOMIC DNA]</scope>
    <source>
        <strain evidence="3 4">PL171</strain>
    </source>
</reference>
<dbReference type="AlphaFoldDB" id="A0A1Y2HUD3"/>
<evidence type="ECO:0000313" key="4">
    <source>
        <dbReference type="Proteomes" id="UP000193411"/>
    </source>
</evidence>
<accession>A0A1Y2HUD3</accession>
<evidence type="ECO:0000313" key="3">
    <source>
        <dbReference type="EMBL" id="ORZ38217.1"/>
    </source>
</evidence>
<organism evidence="3 4">
    <name type="scientific">Catenaria anguillulae PL171</name>
    <dbReference type="NCBI Taxonomy" id="765915"/>
    <lineage>
        <taxon>Eukaryota</taxon>
        <taxon>Fungi</taxon>
        <taxon>Fungi incertae sedis</taxon>
        <taxon>Blastocladiomycota</taxon>
        <taxon>Blastocladiomycetes</taxon>
        <taxon>Blastocladiales</taxon>
        <taxon>Catenariaceae</taxon>
        <taxon>Catenaria</taxon>
    </lineage>
</organism>
<evidence type="ECO:0000256" key="2">
    <source>
        <dbReference type="SAM" id="Phobius"/>
    </source>
</evidence>
<keyword evidence="2" id="KW-1133">Transmembrane helix</keyword>
<feature type="transmembrane region" description="Helical" evidence="2">
    <location>
        <begin position="138"/>
        <end position="160"/>
    </location>
</feature>
<feature type="compositionally biased region" description="Polar residues" evidence="1">
    <location>
        <begin position="1"/>
        <end position="11"/>
    </location>
</feature>
<feature type="transmembrane region" description="Helical" evidence="2">
    <location>
        <begin position="79"/>
        <end position="101"/>
    </location>
</feature>
<proteinExistence type="predicted"/>
<keyword evidence="2" id="KW-0812">Transmembrane</keyword>